<evidence type="ECO:0000256" key="2">
    <source>
        <dbReference type="ARBA" id="ARBA00022692"/>
    </source>
</evidence>
<evidence type="ECO:0000256" key="6">
    <source>
        <dbReference type="SAM" id="Phobius"/>
    </source>
</evidence>
<keyword evidence="3 6" id="KW-1133">Transmembrane helix</keyword>
<dbReference type="PANTHER" id="PTHR37422:SF23">
    <property type="entry name" value="TEICHURONIC ACID BIOSYNTHESIS PROTEIN TUAE"/>
    <property type="match status" value="1"/>
</dbReference>
<feature type="transmembrane region" description="Helical" evidence="6">
    <location>
        <begin position="121"/>
        <end position="138"/>
    </location>
</feature>
<dbReference type="InterPro" id="IPR019734">
    <property type="entry name" value="TPR_rpt"/>
</dbReference>
<dbReference type="EMBL" id="BART01000413">
    <property type="protein sequence ID" value="GAG72019.1"/>
    <property type="molecule type" value="Genomic_DNA"/>
</dbReference>
<feature type="compositionally biased region" description="Basic and acidic residues" evidence="5">
    <location>
        <begin position="321"/>
        <end position="336"/>
    </location>
</feature>
<sequence length="579" mass="66562">NILLIIGGLFGIYGIFQYKGIDFSFWLRNIGRQQVFGLFGNVNYFAEYLIVPLPIVVSLFFVTQNKIKKLLQLITILAMSMSLLFTFTRGSYLGFGASLIVMFFLFLISRGKNFIKDNKKIFIIILLTIIIITLLFVVPTSLNKPDTVISKIKSRISVTQLTQSSSIKRRIAIWKFTTLMIKDHPLLGSGIGTYKYNTLRYQAEFFEQGQNRSLYPHGFADKAHNEYLQLWAEMGIVGLGIFIWLIVSYFSCGLKILRKIKDEYRQGIIIGLMGAVIAVLIDGIFGFPLHLPATVILFWLALGLTVAVGLKDEVDAREMNITRENSNEREKKEKSKRENKRKSEKINNNESNISRFKPLLYIGIILLTVFFCVTVARPFIARTHWYYGNKEIKNKNWNKAIKIYEEALKWDPCLGQVYYDIGKILEIKELHGVALKYYEKAAKYVDHRDLPQDFALIYLKKGQLDKAAIKLKQAISYRRYEKSMVPLYSELGNTYLRLERYKPAEVAFKNALKINPGFVNAHYGLAGAYLRQNKIEEGLDELKKVIELAPDSREANYARKTIQKIAQEKLKVPPTKPDN</sequence>
<feature type="transmembrane region" description="Helical" evidence="6">
    <location>
        <begin position="293"/>
        <end position="310"/>
    </location>
</feature>
<evidence type="ECO:0000256" key="3">
    <source>
        <dbReference type="ARBA" id="ARBA00022989"/>
    </source>
</evidence>
<feature type="region of interest" description="Disordered" evidence="5">
    <location>
        <begin position="321"/>
        <end position="346"/>
    </location>
</feature>
<proteinExistence type="predicted"/>
<dbReference type="Gene3D" id="1.25.40.10">
    <property type="entry name" value="Tetratricopeptide repeat domain"/>
    <property type="match status" value="2"/>
</dbReference>
<feature type="non-terminal residue" evidence="8">
    <location>
        <position position="1"/>
    </location>
</feature>
<keyword evidence="2 6" id="KW-0812">Transmembrane</keyword>
<dbReference type="InterPro" id="IPR011990">
    <property type="entry name" value="TPR-like_helical_dom_sf"/>
</dbReference>
<accession>X0ZRS9</accession>
<feature type="transmembrane region" description="Helical" evidence="6">
    <location>
        <begin position="93"/>
        <end position="109"/>
    </location>
</feature>
<evidence type="ECO:0000313" key="8">
    <source>
        <dbReference type="EMBL" id="GAG72019.1"/>
    </source>
</evidence>
<name>X0ZRS9_9ZZZZ</name>
<dbReference type="InterPro" id="IPR051533">
    <property type="entry name" value="WaaL-like"/>
</dbReference>
<feature type="transmembrane region" description="Helical" evidence="6">
    <location>
        <begin position="269"/>
        <end position="287"/>
    </location>
</feature>
<evidence type="ECO:0000256" key="1">
    <source>
        <dbReference type="ARBA" id="ARBA00004141"/>
    </source>
</evidence>
<dbReference type="SUPFAM" id="SSF48452">
    <property type="entry name" value="TPR-like"/>
    <property type="match status" value="1"/>
</dbReference>
<feature type="transmembrane region" description="Helical" evidence="6">
    <location>
        <begin position="45"/>
        <end position="63"/>
    </location>
</feature>
<dbReference type="AlphaFoldDB" id="X0ZRS9"/>
<feature type="transmembrane region" description="Helical" evidence="6">
    <location>
        <begin position="359"/>
        <end position="380"/>
    </location>
</feature>
<dbReference type="InterPro" id="IPR007016">
    <property type="entry name" value="O-antigen_ligase-rel_domated"/>
</dbReference>
<evidence type="ECO:0000256" key="4">
    <source>
        <dbReference type="ARBA" id="ARBA00023136"/>
    </source>
</evidence>
<protein>
    <recommendedName>
        <fullName evidence="7">O-antigen ligase-related domain-containing protein</fullName>
    </recommendedName>
</protein>
<gene>
    <name evidence="8" type="ORF">S01H4_02019</name>
</gene>
<organism evidence="8">
    <name type="scientific">marine sediment metagenome</name>
    <dbReference type="NCBI Taxonomy" id="412755"/>
    <lineage>
        <taxon>unclassified sequences</taxon>
        <taxon>metagenomes</taxon>
        <taxon>ecological metagenomes</taxon>
    </lineage>
</organism>
<comment type="subcellular location">
    <subcellularLocation>
        <location evidence="1">Membrane</location>
        <topology evidence="1">Multi-pass membrane protein</topology>
    </subcellularLocation>
</comment>
<comment type="caution">
    <text evidence="8">The sequence shown here is derived from an EMBL/GenBank/DDBJ whole genome shotgun (WGS) entry which is preliminary data.</text>
</comment>
<dbReference type="PROSITE" id="PS50005">
    <property type="entry name" value="TPR"/>
    <property type="match status" value="3"/>
</dbReference>
<dbReference type="Pfam" id="PF14559">
    <property type="entry name" value="TPR_19"/>
    <property type="match status" value="1"/>
</dbReference>
<feature type="transmembrane region" description="Helical" evidence="6">
    <location>
        <begin position="70"/>
        <end position="87"/>
    </location>
</feature>
<dbReference type="Pfam" id="PF04932">
    <property type="entry name" value="Wzy_C"/>
    <property type="match status" value="1"/>
</dbReference>
<evidence type="ECO:0000256" key="5">
    <source>
        <dbReference type="SAM" id="MobiDB-lite"/>
    </source>
</evidence>
<dbReference type="GO" id="GO:0016020">
    <property type="term" value="C:membrane"/>
    <property type="evidence" value="ECO:0007669"/>
    <property type="project" value="UniProtKB-SubCell"/>
</dbReference>
<evidence type="ECO:0000259" key="7">
    <source>
        <dbReference type="Pfam" id="PF04932"/>
    </source>
</evidence>
<keyword evidence="4 6" id="KW-0472">Membrane</keyword>
<dbReference type="SMART" id="SM00028">
    <property type="entry name" value="TPR"/>
    <property type="match status" value="4"/>
</dbReference>
<feature type="transmembrane region" description="Helical" evidence="6">
    <location>
        <begin position="236"/>
        <end position="257"/>
    </location>
</feature>
<dbReference type="PANTHER" id="PTHR37422">
    <property type="entry name" value="TEICHURONIC ACID BIOSYNTHESIS PROTEIN TUAE"/>
    <property type="match status" value="1"/>
</dbReference>
<reference evidence="8" key="1">
    <citation type="journal article" date="2014" name="Front. Microbiol.">
        <title>High frequency of phylogenetically diverse reductive dehalogenase-homologous genes in deep subseafloor sedimentary metagenomes.</title>
        <authorList>
            <person name="Kawai M."/>
            <person name="Futagami T."/>
            <person name="Toyoda A."/>
            <person name="Takaki Y."/>
            <person name="Nishi S."/>
            <person name="Hori S."/>
            <person name="Arai W."/>
            <person name="Tsubouchi T."/>
            <person name="Morono Y."/>
            <person name="Uchiyama I."/>
            <person name="Ito T."/>
            <person name="Fujiyama A."/>
            <person name="Inagaki F."/>
            <person name="Takami H."/>
        </authorList>
    </citation>
    <scope>NUCLEOTIDE SEQUENCE</scope>
    <source>
        <strain evidence="8">Expedition CK06-06</strain>
    </source>
</reference>
<feature type="domain" description="O-antigen ligase-related" evidence="7">
    <location>
        <begin position="75"/>
        <end position="243"/>
    </location>
</feature>